<dbReference type="CDD" id="cd18808">
    <property type="entry name" value="SF1_C_Upf1"/>
    <property type="match status" value="1"/>
</dbReference>
<dbReference type="Proteomes" id="UP000507470">
    <property type="component" value="Unassembled WGS sequence"/>
</dbReference>
<dbReference type="InterPro" id="IPR047187">
    <property type="entry name" value="SF1_C_Upf1"/>
</dbReference>
<name>A0A6J8A7K7_MYTCO</name>
<keyword evidence="9" id="KW-0812">Transmembrane</keyword>
<feature type="disulfide bond" evidence="7">
    <location>
        <begin position="1690"/>
        <end position="1703"/>
    </location>
</feature>
<dbReference type="InterPro" id="IPR027417">
    <property type="entry name" value="P-loop_NTPase"/>
</dbReference>
<dbReference type="GO" id="GO:0004386">
    <property type="term" value="F:helicase activity"/>
    <property type="evidence" value="ECO:0007669"/>
    <property type="project" value="InterPro"/>
</dbReference>
<feature type="compositionally biased region" description="Basic and acidic residues" evidence="8">
    <location>
        <begin position="250"/>
        <end position="273"/>
    </location>
</feature>
<evidence type="ECO:0000313" key="12">
    <source>
        <dbReference type="EMBL" id="CAC5363618.1"/>
    </source>
</evidence>
<dbReference type="OrthoDB" id="2423195at2759"/>
<feature type="region of interest" description="Disordered" evidence="8">
    <location>
        <begin position="488"/>
        <end position="514"/>
    </location>
</feature>
<accession>A0A6J8A7K7</accession>
<evidence type="ECO:0000256" key="1">
    <source>
        <dbReference type="ARBA" id="ARBA00004496"/>
    </source>
</evidence>
<keyword evidence="3" id="KW-0479">Metal-binding</keyword>
<gene>
    <name evidence="12" type="ORF">MCOR_4973</name>
</gene>
<dbReference type="PANTHER" id="PTHR10887:SF341">
    <property type="entry name" value="NFX1-TYPE ZINC FINGER-CONTAINING PROTEIN 1"/>
    <property type="match status" value="1"/>
</dbReference>
<keyword evidence="7" id="KW-1015">Disulfide bond</keyword>
<evidence type="ECO:0000256" key="2">
    <source>
        <dbReference type="ARBA" id="ARBA00022490"/>
    </source>
</evidence>
<dbReference type="PANTHER" id="PTHR10887">
    <property type="entry name" value="DNA2/NAM7 HELICASE FAMILY"/>
    <property type="match status" value="1"/>
</dbReference>
<sequence length="2126" mass="242776">MQDFKTNLIFKLSNIYQHYNNIHINILKWVSAISILVLIASTVTVSNLYNFEKSLPNSSNNIDAHSLPSFNVTICTEIKIFSENGRQAKINIVRDLRVAILGMADQPGRRGRGRRGSGYRGGNREEGNRRGGNTRGRGFHQNRNQRPPDVDRSPHHGPFGYGISLSDSEDSDTDIFEHSVRGRGRRGSGYRGGNREEGNRRRGNTRGRGFHQNINQRPQDGDSSPFQRPYMPGISLSSGEESDTDTSVHNVREYARSSSVRDRTSKYARDTYEGRGNTNAAAKRGQRGNSGFSRQDNQQMKVTAASNMRGAKRGHNMSKKDEKHWKQILGYSRLLELINKLPSDIVLEFSANIDLLKNVLDCTNHSDEMIELILNCLSKACKYTGLRQQVLHILTTLEASEFLKITLLKFIVKLKSLPEISLEQYEASMLYILNICKEIKLRIPSSMFQVVGITTILGQIVLKLSDSERPNSQELILAYRHLDDSNEEEMEQISSDTDKSYRQSALESNQQPPQDFHEIPVFPEMHDIHVDIYPFLRKNKIFGGYENLQHYLDVQFRLLREDFIGPLRDGIQDYIAALKRPKEKGNSPREIRVYTDVQIISTVCNSSGLCRRVSFSCPGFKRIRWESSKRLLFGSLVCLSSDNFDTLYFATVGNRDLKDLKKGLVDLKFETDASEIVMLSEGLVLVMAESNAFFEAYRHVLTGLKSMHTGDLAFEKYIVSCETDVDPPAYLQRNPRARYDLRPLVDTDVTIYDKTCHHLRGRQPVYTFSAQSQPAYNVKINNVRNWPAPEMLHLDESQFNAVQMALSKEFVIIQGPPGTGKTYIGLKIVKALLHNKDIWCPDENNGSPLLVVCYTNHALDQFLEGIIDFYKGNILRLGSRSSSEVMKLHNINSKRMALRRDRSAPLALFRERVKARVHMNSLKAAINKISGRIEVAKREVLHEETLETAIGQGLWRQLIHGHQLLIQEMMAHGFIQPSGKKKSAILEWLGYGNLTCGQETLHLPSLSTTRDLLTGNDEDDEEDDEDEFIDAVDEADGEMQNRLMDIFDDENYEEIDDDGAITEITNMLQTIGLTTNTVALDVSSIGKEEAVGTEEWKLDRKQKKAIKKTIRKELASPDKMSSREVTKIQNIWKIVQKDRWRLYRYWVYCYCETLQNQVELREQEFQEACDIANEMQLHEDKEIMRRSSVIGLTTTCAARYQSVLKEIGPKIIVVEEAAEVLEAHVITTLSKHCEHLILIGDHQQLKPNPTVYKLARDYKLEISLFERLINNKLDYRCLALQHRMRPEISRVMRIIYPQLLDHEFVMSYEPVKGVSKNAFFIEHTEMEMSDADIKSHSNIHEAEYIVALCKYLLLQGYKPDQITVLTLYSAQLFELKRRMPKSNFNGVHLTVVDNYQGEENDIILLSLVRSNAKKNLGFLSIENRICVSLSRARKGLYVIGNFQMLTKDKLWGKIVSLARKEKMIGNSLALYCQNHPNDDGIYAMTANDFKQAPEGGCMKPCEFQLKCGHACTRACHIYDKKHKDYVCMKPCQKTVCELDHKCTGICSKKCKKCKVTVPKIIPKCGHVQNVPCSQESFTFICREKCEIVLSCQHICQNSCGDSHTVSCQEEITKTWPCGHSSTVKCCKQDGKCPKQCRQILDCEHMCKGTCGDCFYGRLHRSCKKECKRPLVCEHLCKDKCSNCPPCTRNCQNRCVHSKCQKYCGDVCIPCVEPCEWQCEHHSCKEVCSEPCKRPRCSHSCKKMLKCGHECIGLCGELCPVVCRICSHDKVQEIFFGTEDDDDARFVQLQDCSHFFEVSGMDRWMDENIDSDQTKTSIKLKECPKCKTPIRRNLRYGNMIKEVLKDIECVKKQMIGDEKRIDQISESIQEGIVKLTIEDRATVKQQMEIMSKRPVSVQNFATVNNQITFFRRLSGLETQHGRQTDTKLMLSMYSAGFYNDIKCLREFIANERKYFTSQEMIDIGDEFDRLKLLVNFLHFKVKVPGTILGLDGKKTKDMKTSEEYLTDGKRLSKKRKIFVQGFMESMKDLLPRTGLGITDEERMEIVKAMDLSKGHWYKCPNGHVYAIGECGGATVESKCPECKSTIGGSSHKLRSDNSLASEMDGATHSAWSEQALMENYDPFEIRF</sequence>
<dbReference type="FunFam" id="3.40.50.300:FF:000742">
    <property type="entry name" value="NFX1-type zinc finger-containing protein 1"/>
    <property type="match status" value="1"/>
</dbReference>
<dbReference type="InterPro" id="IPR057373">
    <property type="entry name" value="ZNFX1"/>
</dbReference>
<dbReference type="GO" id="GO:0008270">
    <property type="term" value="F:zinc ion binding"/>
    <property type="evidence" value="ECO:0007669"/>
    <property type="project" value="UniProtKB-KW"/>
</dbReference>
<dbReference type="GO" id="GO:0031380">
    <property type="term" value="C:nuclear RNA-directed RNA polymerase complex"/>
    <property type="evidence" value="ECO:0007669"/>
    <property type="project" value="TreeGrafter"/>
</dbReference>
<dbReference type="InterPro" id="IPR045055">
    <property type="entry name" value="DNA2/NAM7-like"/>
</dbReference>
<keyword evidence="2" id="KW-0963">Cytoplasm</keyword>
<evidence type="ECO:0000256" key="8">
    <source>
        <dbReference type="SAM" id="MobiDB-lite"/>
    </source>
</evidence>
<feature type="compositionally biased region" description="Polar residues" evidence="8">
    <location>
        <begin position="235"/>
        <end position="249"/>
    </location>
</feature>
<dbReference type="Pfam" id="PF20173">
    <property type="entry name" value="ZnF_RZ-type"/>
    <property type="match status" value="1"/>
</dbReference>
<comment type="subcellular location">
    <subcellularLocation>
        <location evidence="1">Cytoplasm</location>
    </subcellularLocation>
</comment>
<evidence type="ECO:0000256" key="5">
    <source>
        <dbReference type="ARBA" id="ARBA00022833"/>
    </source>
</evidence>
<dbReference type="PROSITE" id="PS51670">
    <property type="entry name" value="SHKT"/>
    <property type="match status" value="1"/>
</dbReference>
<feature type="transmembrane region" description="Helical" evidence="9">
    <location>
        <begin position="26"/>
        <end position="49"/>
    </location>
</feature>
<dbReference type="PROSITE" id="PS51981">
    <property type="entry name" value="ZF_RZ"/>
    <property type="match status" value="1"/>
</dbReference>
<evidence type="ECO:0000256" key="9">
    <source>
        <dbReference type="SAM" id="Phobius"/>
    </source>
</evidence>
<keyword evidence="9" id="KW-0472">Membrane</keyword>
<keyword evidence="6" id="KW-0391">Immunity</keyword>
<evidence type="ECO:0000256" key="6">
    <source>
        <dbReference type="ARBA" id="ARBA00022859"/>
    </source>
</evidence>
<feature type="domain" description="RZ-type" evidence="11">
    <location>
        <begin position="2036"/>
        <end position="2108"/>
    </location>
</feature>
<comment type="caution">
    <text evidence="7">Lacks conserved residue(s) required for the propagation of feature annotation.</text>
</comment>
<dbReference type="InterPro" id="IPR041679">
    <property type="entry name" value="DNA2/NAM7-like_C"/>
</dbReference>
<dbReference type="Pfam" id="PF25396">
    <property type="entry name" value="ZNFX1"/>
    <property type="match status" value="1"/>
</dbReference>
<dbReference type="GO" id="GO:0005737">
    <property type="term" value="C:cytoplasm"/>
    <property type="evidence" value="ECO:0007669"/>
    <property type="project" value="UniProtKB-SubCell"/>
</dbReference>
<reference evidence="12 13" key="1">
    <citation type="submission" date="2020-06" db="EMBL/GenBank/DDBJ databases">
        <authorList>
            <person name="Li R."/>
            <person name="Bekaert M."/>
        </authorList>
    </citation>
    <scope>NUCLEOTIDE SEQUENCE [LARGE SCALE GENOMIC DNA]</scope>
    <source>
        <strain evidence="13">wild</strain>
    </source>
</reference>
<evidence type="ECO:0000256" key="3">
    <source>
        <dbReference type="ARBA" id="ARBA00022723"/>
    </source>
</evidence>
<keyword evidence="4" id="KW-0863">Zinc-finger</keyword>
<feature type="region of interest" description="Disordered" evidence="8">
    <location>
        <begin position="106"/>
        <end position="299"/>
    </location>
</feature>
<evidence type="ECO:0000256" key="7">
    <source>
        <dbReference type="PROSITE-ProRule" id="PRU01005"/>
    </source>
</evidence>
<dbReference type="SUPFAM" id="SSF52540">
    <property type="entry name" value="P-loop containing nucleoside triphosphate hydrolases"/>
    <property type="match status" value="1"/>
</dbReference>
<keyword evidence="9" id="KW-1133">Transmembrane helix</keyword>
<evidence type="ECO:0000256" key="4">
    <source>
        <dbReference type="ARBA" id="ARBA00022771"/>
    </source>
</evidence>
<dbReference type="Pfam" id="PF13087">
    <property type="entry name" value="AAA_12"/>
    <property type="match status" value="1"/>
</dbReference>
<dbReference type="InterPro" id="IPR041677">
    <property type="entry name" value="DNA2/NAM7_AAA_11"/>
</dbReference>
<dbReference type="Gene3D" id="3.40.50.300">
    <property type="entry name" value="P-loop containing nucleotide triphosphate hydrolases"/>
    <property type="match status" value="3"/>
</dbReference>
<dbReference type="EMBL" id="CACVKT020000904">
    <property type="protein sequence ID" value="CAC5363618.1"/>
    <property type="molecule type" value="Genomic_DNA"/>
</dbReference>
<feature type="compositionally biased region" description="Polar residues" evidence="8">
    <location>
        <begin position="287"/>
        <end position="299"/>
    </location>
</feature>
<evidence type="ECO:0000259" key="11">
    <source>
        <dbReference type="PROSITE" id="PS51981"/>
    </source>
</evidence>
<dbReference type="InterPro" id="IPR003582">
    <property type="entry name" value="ShKT_dom"/>
</dbReference>
<feature type="domain" description="ShKT" evidence="10">
    <location>
        <begin position="1676"/>
        <end position="1707"/>
    </location>
</feature>
<dbReference type="GO" id="GO:0002376">
    <property type="term" value="P:immune system process"/>
    <property type="evidence" value="ECO:0007669"/>
    <property type="project" value="UniProtKB-KW"/>
</dbReference>
<dbReference type="InterPro" id="IPR046439">
    <property type="entry name" value="ZF_RZ_dom"/>
</dbReference>
<evidence type="ECO:0000313" key="13">
    <source>
        <dbReference type="Proteomes" id="UP000507470"/>
    </source>
</evidence>
<dbReference type="GO" id="GO:0031048">
    <property type="term" value="P:regulatory ncRNA-mediated heterochromatin formation"/>
    <property type="evidence" value="ECO:0007669"/>
    <property type="project" value="TreeGrafter"/>
</dbReference>
<feature type="compositionally biased region" description="Polar residues" evidence="8">
    <location>
        <begin position="212"/>
        <end position="226"/>
    </location>
</feature>
<feature type="compositionally biased region" description="Polar residues" evidence="8">
    <location>
        <begin position="502"/>
        <end position="513"/>
    </location>
</feature>
<dbReference type="Pfam" id="PF13086">
    <property type="entry name" value="AAA_11"/>
    <property type="match status" value="1"/>
</dbReference>
<evidence type="ECO:0000259" key="10">
    <source>
        <dbReference type="PROSITE" id="PS51670"/>
    </source>
</evidence>
<organism evidence="12 13">
    <name type="scientific">Mytilus coruscus</name>
    <name type="common">Sea mussel</name>
    <dbReference type="NCBI Taxonomy" id="42192"/>
    <lineage>
        <taxon>Eukaryota</taxon>
        <taxon>Metazoa</taxon>
        <taxon>Spiralia</taxon>
        <taxon>Lophotrochozoa</taxon>
        <taxon>Mollusca</taxon>
        <taxon>Bivalvia</taxon>
        <taxon>Autobranchia</taxon>
        <taxon>Pteriomorphia</taxon>
        <taxon>Mytilida</taxon>
        <taxon>Mytiloidea</taxon>
        <taxon>Mytilidae</taxon>
        <taxon>Mytilinae</taxon>
        <taxon>Mytilus</taxon>
    </lineage>
</organism>
<proteinExistence type="predicted"/>
<keyword evidence="13" id="KW-1185">Reference proteome</keyword>
<keyword evidence="5" id="KW-0862">Zinc</keyword>
<protein>
    <submittedName>
        <fullName evidence="12">Uncharacterized protein</fullName>
    </submittedName>
</protein>